<name>A0A7T0BT55_9BACT</name>
<accession>A0A7T0BT55</accession>
<proteinExistence type="predicted"/>
<dbReference type="AlphaFoldDB" id="A0A7T0BT55"/>
<organism evidence="3 4">
    <name type="scientific">Candidatus Nitronauta litoralis</name>
    <dbReference type="NCBI Taxonomy" id="2705533"/>
    <lineage>
        <taxon>Bacteria</taxon>
        <taxon>Pseudomonadati</taxon>
        <taxon>Nitrospinota/Tectimicrobiota group</taxon>
        <taxon>Nitrospinota</taxon>
        <taxon>Nitrospinia</taxon>
        <taxon>Nitrospinales</taxon>
        <taxon>Nitrospinaceae</taxon>
        <taxon>Candidatus Nitronauta</taxon>
    </lineage>
</organism>
<dbReference type="EMBL" id="CP048685">
    <property type="protein sequence ID" value="QPJ60534.1"/>
    <property type="molecule type" value="Genomic_DNA"/>
</dbReference>
<dbReference type="KEGG" id="nli:G3M70_00965"/>
<dbReference type="PANTHER" id="PTHR37947">
    <property type="entry name" value="BLL2462 PROTEIN"/>
    <property type="match status" value="1"/>
</dbReference>
<evidence type="ECO:0000256" key="1">
    <source>
        <dbReference type="SAM" id="Phobius"/>
    </source>
</evidence>
<evidence type="ECO:0000259" key="2">
    <source>
        <dbReference type="Pfam" id="PF07090"/>
    </source>
</evidence>
<evidence type="ECO:0000313" key="4">
    <source>
        <dbReference type="Proteomes" id="UP000594688"/>
    </source>
</evidence>
<dbReference type="SUPFAM" id="SSF52317">
    <property type="entry name" value="Class I glutamine amidotransferase-like"/>
    <property type="match status" value="1"/>
</dbReference>
<gene>
    <name evidence="3" type="ORF">G3M70_00965</name>
</gene>
<keyword evidence="1" id="KW-0472">Membrane</keyword>
<feature type="transmembrane region" description="Helical" evidence="1">
    <location>
        <begin position="56"/>
        <end position="74"/>
    </location>
</feature>
<sequence length="765" mass="87123">MNLPSWLGTGEYNAWELHWGGDGALWAILILAALIPLTLWFFWFSLTNIPSRPKKYFLFGLRIAALLLLLIVTLQPQLELKHVLPMRNTVAVLIDDSKSLGVKTFPQGEPRLELVKEALKGSAGFFEELKETHQVDFYFFSDRLSPVSLDESFSRYKARGLNTDFTNVLNELHKKYNGKSLQGVILLSDGADLSQIEGEISSGLTELAGRLDGPVFTFMAGSEEGLKDLGIPKLEASDFGFVHQPLRLTATITASNMGTRSVPVVLKEGDKIHASRILNIKPEQERYQVELEFTPGNTGKRFYTLSMPVFAGEAVEVNNQTHFQVNVVRDRIRVLHLNGRPSWDSRFLREVLANNPKVDLLSFFILRTLTDDVMATTQELSLIPFPSNLLFTDYLDSFDLVIFHNFRFKPFIDRKYLGNIKKFVEHGGAFLMIGGDLSFQSGEYMRTPVEEILPIKMDRNAKWFSDDDFKAKIVPELLRHPILSLEKDETRNREIWESMPAIGGRNAGLVPVEGAQVLAAQSLKSDTPSPVLATRRFGEGRSMVIATDTLWNWNFLRVGQGGSGRYYQKFWENVIAWMTRDPQTNPLQLETSKEHYWEEEKVLVHFQALGQDYNPLDEKKATISIRSISENKELIKRELKTDELGEGRFEFEPPEEGFYVAEVALKNGEEVTREEARFTVFSPTTEFERPQVNPVLLKTLAEVSGGKHRELKPGSFIEGLTFPNPDYEVKTSSRMFSLWDSWWSYGLLLTLLVTEWWVRRKSGLS</sequence>
<dbReference type="Gene3D" id="3.40.50.880">
    <property type="match status" value="1"/>
</dbReference>
<dbReference type="PANTHER" id="PTHR37947:SF1">
    <property type="entry name" value="BLL2462 PROTEIN"/>
    <property type="match status" value="1"/>
</dbReference>
<keyword evidence="1" id="KW-1133">Transmembrane helix</keyword>
<feature type="transmembrane region" description="Helical" evidence="1">
    <location>
        <begin position="24"/>
        <end position="44"/>
    </location>
</feature>
<dbReference type="InterPro" id="IPR010768">
    <property type="entry name" value="GATase1-like"/>
</dbReference>
<dbReference type="Proteomes" id="UP000594688">
    <property type="component" value="Chromosome"/>
</dbReference>
<evidence type="ECO:0000313" key="3">
    <source>
        <dbReference type="EMBL" id="QPJ60534.1"/>
    </source>
</evidence>
<feature type="domain" description="Putative glutamine amidotransferase" evidence="2">
    <location>
        <begin position="417"/>
        <end position="579"/>
    </location>
</feature>
<dbReference type="InterPro" id="IPR029062">
    <property type="entry name" value="Class_I_gatase-like"/>
</dbReference>
<dbReference type="Pfam" id="PF07090">
    <property type="entry name" value="GATase1_like"/>
    <property type="match status" value="1"/>
</dbReference>
<protein>
    <recommendedName>
        <fullName evidence="2">Putative glutamine amidotransferase domain-containing protein</fullName>
    </recommendedName>
</protein>
<keyword evidence="1" id="KW-0812">Transmembrane</keyword>
<reference evidence="3 4" key="1">
    <citation type="submission" date="2020-02" db="EMBL/GenBank/DDBJ databases">
        <title>Genomic and physiological characterization of two novel Nitrospinaceae genera.</title>
        <authorList>
            <person name="Mueller A.J."/>
            <person name="Jung M.-Y."/>
            <person name="Strachan C.R."/>
            <person name="Herbold C.W."/>
            <person name="Kirkegaard R.H."/>
            <person name="Daims H."/>
        </authorList>
    </citation>
    <scope>NUCLEOTIDE SEQUENCE [LARGE SCALE GENOMIC DNA]</scope>
    <source>
        <strain evidence="3">EB</strain>
    </source>
</reference>